<organism evidence="2 3">
    <name type="scientific">Perkinsus olseni</name>
    <name type="common">Perkinsus atlanticus</name>
    <dbReference type="NCBI Taxonomy" id="32597"/>
    <lineage>
        <taxon>Eukaryota</taxon>
        <taxon>Sar</taxon>
        <taxon>Alveolata</taxon>
        <taxon>Perkinsozoa</taxon>
        <taxon>Perkinsea</taxon>
        <taxon>Perkinsida</taxon>
        <taxon>Perkinsidae</taxon>
        <taxon>Perkinsus</taxon>
    </lineage>
</organism>
<feature type="region of interest" description="Disordered" evidence="1">
    <location>
        <begin position="201"/>
        <end position="233"/>
    </location>
</feature>
<protein>
    <submittedName>
        <fullName evidence="2">Uncharacterized protein</fullName>
    </submittedName>
</protein>
<evidence type="ECO:0000313" key="2">
    <source>
        <dbReference type="EMBL" id="KAF4672803.1"/>
    </source>
</evidence>
<reference evidence="2 3" key="1">
    <citation type="submission" date="2020-04" db="EMBL/GenBank/DDBJ databases">
        <title>Perkinsus olseni comparative genomics.</title>
        <authorList>
            <person name="Bogema D.R."/>
        </authorList>
    </citation>
    <scope>NUCLEOTIDE SEQUENCE [LARGE SCALE GENOMIC DNA]</scope>
    <source>
        <strain evidence="2">ATCC PRA-31</strain>
    </source>
</reference>
<accession>A0A7J6MMJ5</accession>
<name>A0A7J6MMJ5_PEROL</name>
<comment type="caution">
    <text evidence="2">The sequence shown here is derived from an EMBL/GenBank/DDBJ whole genome shotgun (WGS) entry which is preliminary data.</text>
</comment>
<feature type="compositionally biased region" description="Basic residues" evidence="1">
    <location>
        <begin position="211"/>
        <end position="220"/>
    </location>
</feature>
<dbReference type="Proteomes" id="UP000572268">
    <property type="component" value="Unassembled WGS sequence"/>
</dbReference>
<feature type="compositionally biased region" description="Basic and acidic residues" evidence="1">
    <location>
        <begin position="201"/>
        <end position="210"/>
    </location>
</feature>
<evidence type="ECO:0000256" key="1">
    <source>
        <dbReference type="SAM" id="MobiDB-lite"/>
    </source>
</evidence>
<sequence>MPSRGSLVVVASIIVASDSTLPWFVRRFSSRNKEATRVDELRRQGVRCKIMQRAPLEDIDFRITISPRGHPSPGTVLATALDDTTRGYAYNFDNSYGRFYGRVGDVEIRRGDKEVIWEALRRGGFLPLDHLSPKARKVLRENAPRNRTDYVSEKGCRRITEAIIDEQPAEYEQFKGTTGWIPLFHRDRKWGMEKEMARLKQLQEDEERRKEARRSRRQKTGLRLGWPPGLFSD</sequence>
<gene>
    <name evidence="2" type="ORF">FOL46_008343</name>
</gene>
<evidence type="ECO:0000313" key="3">
    <source>
        <dbReference type="Proteomes" id="UP000572268"/>
    </source>
</evidence>
<dbReference type="EMBL" id="JABANN010000066">
    <property type="protein sequence ID" value="KAF4672803.1"/>
    <property type="molecule type" value="Genomic_DNA"/>
</dbReference>
<dbReference type="AlphaFoldDB" id="A0A7J6MMJ5"/>
<proteinExistence type="predicted"/>